<name>A0A6G7XCU6_9MICO</name>
<dbReference type="KEGG" id="lvi:G7068_02685"/>
<dbReference type="EMBL" id="CP049863">
    <property type="protein sequence ID" value="QIK62227.1"/>
    <property type="molecule type" value="Genomic_DNA"/>
</dbReference>
<protein>
    <submittedName>
        <fullName evidence="1">ATP/GTP-binding protein</fullName>
    </submittedName>
</protein>
<sequence length="98" mass="11534">MARNRRPNKYQRAAQEPPRDVTRLAYGGARKELRRGVEWFVREIPAHRAEKAYRCPECGTEVPIGQAHLVAWSAEHFFGDEAAVRDRRHYHLHCWRLA</sequence>
<evidence type="ECO:0000313" key="2">
    <source>
        <dbReference type="Proteomes" id="UP000502677"/>
    </source>
</evidence>
<dbReference type="Proteomes" id="UP000502677">
    <property type="component" value="Chromosome"/>
</dbReference>
<organism evidence="1 2">
    <name type="scientific">Leucobacter viscericola</name>
    <dbReference type="NCBI Taxonomy" id="2714935"/>
    <lineage>
        <taxon>Bacteria</taxon>
        <taxon>Bacillati</taxon>
        <taxon>Actinomycetota</taxon>
        <taxon>Actinomycetes</taxon>
        <taxon>Micrococcales</taxon>
        <taxon>Microbacteriaceae</taxon>
        <taxon>Leucobacter</taxon>
    </lineage>
</organism>
<proteinExistence type="predicted"/>
<keyword evidence="2" id="KW-1185">Reference proteome</keyword>
<evidence type="ECO:0000313" key="1">
    <source>
        <dbReference type="EMBL" id="QIK62227.1"/>
    </source>
</evidence>
<dbReference type="AlphaFoldDB" id="A0A6G7XCU6"/>
<dbReference type="RefSeq" id="WP_166288488.1">
    <property type="nucleotide sequence ID" value="NZ_CP049863.1"/>
</dbReference>
<gene>
    <name evidence="1" type="ORF">G7068_02685</name>
</gene>
<accession>A0A6G7XCU6</accession>
<reference evidence="1 2" key="1">
    <citation type="submission" date="2020-03" db="EMBL/GenBank/DDBJ databases">
        <title>Leucobacter sp. nov., isolated from beetles.</title>
        <authorList>
            <person name="Hyun D.-W."/>
            <person name="Bae J.-W."/>
        </authorList>
    </citation>
    <scope>NUCLEOTIDE SEQUENCE [LARGE SCALE GENOMIC DNA]</scope>
    <source>
        <strain evidence="1 2">HDW9C</strain>
    </source>
</reference>